<keyword evidence="1" id="KW-0472">Membrane</keyword>
<keyword evidence="3" id="KW-1185">Reference proteome</keyword>
<sequence>MRVNRWLISLASGSAFLYIFKTVYNSFGHGVTSEALDNAWWWPLTLFFFLLVIRIVKPAVIKTFYMRNSCRSYLLAVISVVCGQVLSGIFEIAGTSSSYVRVYDLAALIFILIGSVYLVTAIRVLSLKHSNI</sequence>
<feature type="transmembrane region" description="Helical" evidence="1">
    <location>
        <begin position="105"/>
        <end position="125"/>
    </location>
</feature>
<dbReference type="OrthoDB" id="2146485at2"/>
<evidence type="ECO:0000313" key="3">
    <source>
        <dbReference type="Proteomes" id="UP000013782"/>
    </source>
</evidence>
<reference evidence="2 3" key="1">
    <citation type="submission" date="2013-02" db="EMBL/GenBank/DDBJ databases">
        <title>The Genome Sequence of Enterococcus pallens BAA-351.</title>
        <authorList>
            <consortium name="The Broad Institute Genome Sequencing Platform"/>
            <consortium name="The Broad Institute Genome Sequencing Center for Infectious Disease"/>
            <person name="Earl A.M."/>
            <person name="Gilmore M.S."/>
            <person name="Lebreton F."/>
            <person name="Walker B."/>
            <person name="Young S.K."/>
            <person name="Zeng Q."/>
            <person name="Gargeya S."/>
            <person name="Fitzgerald M."/>
            <person name="Haas B."/>
            <person name="Abouelleil A."/>
            <person name="Alvarado L."/>
            <person name="Arachchi H.M."/>
            <person name="Berlin A.M."/>
            <person name="Chapman S.B."/>
            <person name="Dewar J."/>
            <person name="Goldberg J."/>
            <person name="Griggs A."/>
            <person name="Gujja S."/>
            <person name="Hansen M."/>
            <person name="Howarth C."/>
            <person name="Imamovic A."/>
            <person name="Larimer J."/>
            <person name="McCowan C."/>
            <person name="Murphy C."/>
            <person name="Neiman D."/>
            <person name="Pearson M."/>
            <person name="Priest M."/>
            <person name="Roberts A."/>
            <person name="Saif S."/>
            <person name="Shea T."/>
            <person name="Sisk P."/>
            <person name="Sykes S."/>
            <person name="Wortman J."/>
            <person name="Nusbaum C."/>
            <person name="Birren B."/>
        </authorList>
    </citation>
    <scope>NUCLEOTIDE SEQUENCE [LARGE SCALE GENOMIC DNA]</scope>
    <source>
        <strain evidence="2 3">ATCC BAA-351</strain>
    </source>
</reference>
<dbReference type="RefSeq" id="WP_010758458.1">
    <property type="nucleotide sequence ID" value="NZ_ASWD01000004.1"/>
</dbReference>
<dbReference type="EMBL" id="AJAQ01000035">
    <property type="protein sequence ID" value="EOH90942.1"/>
    <property type="molecule type" value="Genomic_DNA"/>
</dbReference>
<evidence type="ECO:0000256" key="1">
    <source>
        <dbReference type="SAM" id="Phobius"/>
    </source>
</evidence>
<dbReference type="Proteomes" id="UP000013782">
    <property type="component" value="Unassembled WGS sequence"/>
</dbReference>
<dbReference type="STRING" id="160454.RV10_GL002497"/>
<feature type="transmembrane region" description="Helical" evidence="1">
    <location>
        <begin position="39"/>
        <end position="61"/>
    </location>
</feature>
<keyword evidence="1" id="KW-1133">Transmembrane helix</keyword>
<proteinExistence type="predicted"/>
<keyword evidence="1" id="KW-0812">Transmembrane</keyword>
<evidence type="ECO:0000313" key="2">
    <source>
        <dbReference type="EMBL" id="EOH90942.1"/>
    </source>
</evidence>
<comment type="caution">
    <text evidence="2">The sequence shown here is derived from an EMBL/GenBank/DDBJ whole genome shotgun (WGS) entry which is preliminary data.</text>
</comment>
<name>R2Q315_9ENTE</name>
<accession>R2Q315</accession>
<organism evidence="2 3">
    <name type="scientific">Enterococcus pallens ATCC BAA-351</name>
    <dbReference type="NCBI Taxonomy" id="1158607"/>
    <lineage>
        <taxon>Bacteria</taxon>
        <taxon>Bacillati</taxon>
        <taxon>Bacillota</taxon>
        <taxon>Bacilli</taxon>
        <taxon>Lactobacillales</taxon>
        <taxon>Enterococcaceae</taxon>
        <taxon>Enterococcus</taxon>
    </lineage>
</organism>
<feature type="transmembrane region" description="Helical" evidence="1">
    <location>
        <begin position="7"/>
        <end position="27"/>
    </location>
</feature>
<dbReference type="AlphaFoldDB" id="R2Q315"/>
<dbReference type="PATRIC" id="fig|1158607.3.peg.3475"/>
<gene>
    <name evidence="2" type="ORF">UAU_03481</name>
</gene>
<feature type="transmembrane region" description="Helical" evidence="1">
    <location>
        <begin position="73"/>
        <end position="93"/>
    </location>
</feature>
<protein>
    <submittedName>
        <fullName evidence="2">Uncharacterized protein</fullName>
    </submittedName>
</protein>
<dbReference type="HOGENOM" id="CLU_132625_2_1_9"/>